<dbReference type="GO" id="GO:0005634">
    <property type="term" value="C:nucleus"/>
    <property type="evidence" value="ECO:0007669"/>
    <property type="project" value="UniProtKB-SubCell"/>
</dbReference>
<gene>
    <name evidence="9" type="ORF">FVE85_6394</name>
</gene>
<evidence type="ECO:0000256" key="1">
    <source>
        <dbReference type="ARBA" id="ARBA00004123"/>
    </source>
</evidence>
<evidence type="ECO:0000256" key="4">
    <source>
        <dbReference type="ARBA" id="ARBA00022771"/>
    </source>
</evidence>
<proteinExistence type="predicted"/>
<dbReference type="PROSITE" id="PS00028">
    <property type="entry name" value="ZINC_FINGER_C2H2_1"/>
    <property type="match status" value="1"/>
</dbReference>
<feature type="domain" description="C2H2-type" evidence="8">
    <location>
        <begin position="435"/>
        <end position="463"/>
    </location>
</feature>
<comment type="caution">
    <text evidence="9">The sequence shown here is derived from an EMBL/GenBank/DDBJ whole genome shotgun (WGS) entry which is preliminary data.</text>
</comment>
<keyword evidence="2" id="KW-0479">Metal-binding</keyword>
<name>A0A5J4Z495_PORPP</name>
<dbReference type="Pfam" id="PF00096">
    <property type="entry name" value="zf-C2H2"/>
    <property type="match status" value="3"/>
</dbReference>
<dbReference type="SMART" id="SM00355">
    <property type="entry name" value="ZnF_C2H2"/>
    <property type="match status" value="3"/>
</dbReference>
<keyword evidence="6" id="KW-0539">Nucleus</keyword>
<evidence type="ECO:0000256" key="5">
    <source>
        <dbReference type="ARBA" id="ARBA00022833"/>
    </source>
</evidence>
<dbReference type="PANTHER" id="PTHR16515">
    <property type="entry name" value="PR DOMAIN ZINC FINGER PROTEIN"/>
    <property type="match status" value="1"/>
</dbReference>
<dbReference type="GO" id="GO:0010468">
    <property type="term" value="P:regulation of gene expression"/>
    <property type="evidence" value="ECO:0007669"/>
    <property type="project" value="TreeGrafter"/>
</dbReference>
<keyword evidence="5" id="KW-0862">Zinc</keyword>
<dbReference type="InterPro" id="IPR050331">
    <property type="entry name" value="Zinc_finger"/>
</dbReference>
<protein>
    <submittedName>
        <fullName evidence="9">Transcription factor hamlet</fullName>
    </submittedName>
</protein>
<dbReference type="AlphaFoldDB" id="A0A5J4Z495"/>
<evidence type="ECO:0000256" key="6">
    <source>
        <dbReference type="ARBA" id="ARBA00023242"/>
    </source>
</evidence>
<keyword evidence="3" id="KW-0677">Repeat</keyword>
<dbReference type="Proteomes" id="UP000324585">
    <property type="component" value="Unassembled WGS sequence"/>
</dbReference>
<evidence type="ECO:0000313" key="9">
    <source>
        <dbReference type="EMBL" id="KAA8498809.1"/>
    </source>
</evidence>
<feature type="domain" description="C2H2-type" evidence="8">
    <location>
        <begin position="406"/>
        <end position="434"/>
    </location>
</feature>
<dbReference type="OrthoDB" id="8117402at2759"/>
<reference evidence="10" key="1">
    <citation type="journal article" date="2019" name="Nat. Commun.">
        <title>Expansion of phycobilisome linker gene families in mesophilic red algae.</title>
        <authorList>
            <person name="Lee J."/>
            <person name="Kim D."/>
            <person name="Bhattacharya D."/>
            <person name="Yoon H.S."/>
        </authorList>
    </citation>
    <scope>NUCLEOTIDE SEQUENCE [LARGE SCALE GENOMIC DNA]</scope>
    <source>
        <strain evidence="10">CCMP 1328</strain>
    </source>
</reference>
<dbReference type="EMBL" id="VRMN01000001">
    <property type="protein sequence ID" value="KAA8498809.1"/>
    <property type="molecule type" value="Genomic_DNA"/>
</dbReference>
<evidence type="ECO:0000256" key="7">
    <source>
        <dbReference type="PROSITE-ProRule" id="PRU00042"/>
    </source>
</evidence>
<comment type="subcellular location">
    <subcellularLocation>
        <location evidence="1">Nucleus</location>
    </subcellularLocation>
</comment>
<dbReference type="InterPro" id="IPR013087">
    <property type="entry name" value="Znf_C2H2_type"/>
</dbReference>
<accession>A0A5J4Z495</accession>
<keyword evidence="10" id="KW-1185">Reference proteome</keyword>
<organism evidence="9 10">
    <name type="scientific">Porphyridium purpureum</name>
    <name type="common">Red alga</name>
    <name type="synonym">Porphyridium cruentum</name>
    <dbReference type="NCBI Taxonomy" id="35688"/>
    <lineage>
        <taxon>Eukaryota</taxon>
        <taxon>Rhodophyta</taxon>
        <taxon>Bangiophyceae</taxon>
        <taxon>Porphyridiales</taxon>
        <taxon>Porphyridiaceae</taxon>
        <taxon>Porphyridium</taxon>
    </lineage>
</organism>
<dbReference type="InterPro" id="IPR036236">
    <property type="entry name" value="Znf_C2H2_sf"/>
</dbReference>
<keyword evidence="4 7" id="KW-0863">Zinc-finger</keyword>
<evidence type="ECO:0000259" key="8">
    <source>
        <dbReference type="PROSITE" id="PS50157"/>
    </source>
</evidence>
<dbReference type="PANTHER" id="PTHR16515:SF49">
    <property type="entry name" value="GASTRULA ZINC FINGER PROTEIN XLCGF49.1-LIKE-RELATED"/>
    <property type="match status" value="1"/>
</dbReference>
<evidence type="ECO:0000256" key="3">
    <source>
        <dbReference type="ARBA" id="ARBA00022737"/>
    </source>
</evidence>
<dbReference type="SUPFAM" id="SSF57667">
    <property type="entry name" value="beta-beta-alpha zinc fingers"/>
    <property type="match status" value="2"/>
</dbReference>
<dbReference type="GO" id="GO:0008270">
    <property type="term" value="F:zinc ion binding"/>
    <property type="evidence" value="ECO:0007669"/>
    <property type="project" value="UniProtKB-KW"/>
</dbReference>
<sequence length="532" mass="58826">MFESMRVAERLLKIAQSDPCHSWLFGEEIGAWLSERVLGHTVGSSTSSDISRAGDWDRDIVRNASRLSHVPTQEEVNAAVIVDANMSSLQADVCATYLPQGQTDRFVMGTMLTNACAIPLKPGVSAWPAYRFVGFRMRNGFGFLAVGHDSDGIPILMLSRSFYSGRIIMDQFHNLRVEGDSRVMFDIHVCIQSLDVSRQIDRVRNGNAQPNESEAFSSLAAPPRSAEQLVKTFRDFLEGSTAQALSDIDLAGALSWETWACLTIAARNYTSLVNPSIGLTIRTGLNRCLGSREGMVTSGAMFGRHYRNLGKLNAMFFDRVSTASAPRRSVPLDLYSILGLSHAFPESAASSDSRHERSLEQLMSILYPTGNLHGNAGSKFNLQDYSADDGNRTLANASMCFKSGEMVCVKCGSSFSLLAELRKHIRTVHHHGRSYPCKHCGRVFAQSSHLITHVRTVHEHRADYECESCHRKFAVRSNLNKHVKRMQGRCASRVPQPISDFPAPEVVDRQIVYRSDIGSTGKNNTTKDEATG</sequence>
<evidence type="ECO:0000313" key="10">
    <source>
        <dbReference type="Proteomes" id="UP000324585"/>
    </source>
</evidence>
<feature type="domain" description="C2H2-type" evidence="8">
    <location>
        <begin position="464"/>
        <end position="491"/>
    </location>
</feature>
<dbReference type="PROSITE" id="PS50157">
    <property type="entry name" value="ZINC_FINGER_C2H2_2"/>
    <property type="match status" value="3"/>
</dbReference>
<dbReference type="Gene3D" id="3.30.160.60">
    <property type="entry name" value="Classic Zinc Finger"/>
    <property type="match status" value="1"/>
</dbReference>
<evidence type="ECO:0000256" key="2">
    <source>
        <dbReference type="ARBA" id="ARBA00022723"/>
    </source>
</evidence>